<feature type="region of interest" description="Disordered" evidence="1">
    <location>
        <begin position="1"/>
        <end position="38"/>
    </location>
</feature>
<evidence type="ECO:0000313" key="2">
    <source>
        <dbReference type="EMBL" id="KPI87681.1"/>
    </source>
</evidence>
<gene>
    <name evidence="2" type="ORF">ABL78_3219</name>
</gene>
<dbReference type="VEuPathDB" id="TriTrypDB:Lsey_0077_0080"/>
<reference evidence="2 3" key="1">
    <citation type="journal article" date="2015" name="PLoS Pathog.">
        <title>Leptomonas seymouri: Adaptations to the Dixenous Life Cycle Analyzed by Genome Sequencing, Transcriptome Profiling and Co-infection with Leishmania donovani.</title>
        <authorList>
            <person name="Kraeva N."/>
            <person name="Butenko A."/>
            <person name="Hlavacova J."/>
            <person name="Kostygov A."/>
            <person name="Myskova J."/>
            <person name="Grybchuk D."/>
            <person name="Lestinova T."/>
            <person name="Votypka J."/>
            <person name="Volf P."/>
            <person name="Opperdoes F."/>
            <person name="Flegontov P."/>
            <person name="Lukes J."/>
            <person name="Yurchenko V."/>
        </authorList>
    </citation>
    <scope>NUCLEOTIDE SEQUENCE [LARGE SCALE GENOMIC DNA]</scope>
    <source>
        <strain evidence="2 3">ATCC 30220</strain>
    </source>
</reference>
<dbReference type="Proteomes" id="UP000038009">
    <property type="component" value="Unassembled WGS sequence"/>
</dbReference>
<dbReference type="AlphaFoldDB" id="A0A0N1HY75"/>
<dbReference type="OrthoDB" id="10400642at2759"/>
<accession>A0A0N1HY75</accession>
<proteinExistence type="predicted"/>
<keyword evidence="3" id="KW-1185">Reference proteome</keyword>
<dbReference type="EMBL" id="LJSK01000077">
    <property type="protein sequence ID" value="KPI87681.1"/>
    <property type="molecule type" value="Genomic_DNA"/>
</dbReference>
<evidence type="ECO:0000313" key="3">
    <source>
        <dbReference type="Proteomes" id="UP000038009"/>
    </source>
</evidence>
<organism evidence="2 3">
    <name type="scientific">Leptomonas seymouri</name>
    <dbReference type="NCBI Taxonomy" id="5684"/>
    <lineage>
        <taxon>Eukaryota</taxon>
        <taxon>Discoba</taxon>
        <taxon>Euglenozoa</taxon>
        <taxon>Kinetoplastea</taxon>
        <taxon>Metakinetoplastina</taxon>
        <taxon>Trypanosomatida</taxon>
        <taxon>Trypanosomatidae</taxon>
        <taxon>Leishmaniinae</taxon>
        <taxon>Leptomonas</taxon>
    </lineage>
</organism>
<comment type="caution">
    <text evidence="2">The sequence shown here is derived from an EMBL/GenBank/DDBJ whole genome shotgun (WGS) entry which is preliminary data.</text>
</comment>
<evidence type="ECO:0000256" key="1">
    <source>
        <dbReference type="SAM" id="MobiDB-lite"/>
    </source>
</evidence>
<protein>
    <submittedName>
        <fullName evidence="2">Uncharacterized protein</fullName>
    </submittedName>
</protein>
<sequence length="74" mass="7767">MTESADAESNLDGTLAYEEKDEPVSGSDGADDAVEESTVPEGCLERCAILFDAALFAPGVQTDNVNERSAWGAK</sequence>
<name>A0A0N1HY75_LEPSE</name>